<dbReference type="Proteomes" id="UP001200470">
    <property type="component" value="Unassembled WGS sequence"/>
</dbReference>
<feature type="transmembrane region" description="Helical" evidence="1">
    <location>
        <begin position="103"/>
        <end position="123"/>
    </location>
</feature>
<reference evidence="2 3" key="1">
    <citation type="submission" date="2020-12" db="EMBL/GenBank/DDBJ databases">
        <title>Whole genome sequences of gut porcine anaerobes.</title>
        <authorList>
            <person name="Kubasova T."/>
            <person name="Jahodarova E."/>
            <person name="Rychlik I."/>
        </authorList>
    </citation>
    <scope>NUCLEOTIDE SEQUENCE [LARGE SCALE GENOMIC DNA]</scope>
    <source>
        <strain evidence="2 3">An925</strain>
    </source>
</reference>
<keyword evidence="1" id="KW-0812">Transmembrane</keyword>
<protein>
    <submittedName>
        <fullName evidence="2">SoxR reducing system RseC family protein</fullName>
    </submittedName>
</protein>
<proteinExistence type="predicted"/>
<evidence type="ECO:0000313" key="2">
    <source>
        <dbReference type="EMBL" id="MCF2563634.1"/>
    </source>
</evidence>
<keyword evidence="1" id="KW-0472">Membrane</keyword>
<dbReference type="RefSeq" id="WP_094439651.1">
    <property type="nucleotide sequence ID" value="NZ_JADYTN010000010.1"/>
</dbReference>
<evidence type="ECO:0000256" key="1">
    <source>
        <dbReference type="SAM" id="Phobius"/>
    </source>
</evidence>
<dbReference type="Pfam" id="PF04246">
    <property type="entry name" value="RseC_MucC"/>
    <property type="match status" value="1"/>
</dbReference>
<keyword evidence="1" id="KW-1133">Transmembrane helix</keyword>
<evidence type="ECO:0000313" key="3">
    <source>
        <dbReference type="Proteomes" id="UP001200470"/>
    </source>
</evidence>
<keyword evidence="3" id="KW-1185">Reference proteome</keyword>
<dbReference type="EMBL" id="JADYTN010000010">
    <property type="protein sequence ID" value="MCF2563634.1"/>
    <property type="molecule type" value="Genomic_DNA"/>
</dbReference>
<gene>
    <name evidence="2" type="ORF">I6E12_05865</name>
</gene>
<sequence>MEKRIRHEGVVESVGPHAVKVRIMQTSACAACQAASFCHASESKEKMIEVFTSSASSFEKGDSVVVWATAAVASRALLWAFAIPFVLMVTVLIVLMETVGHEGIAAVASLLSLLPYYGVLYLLRHRMRRQLTFGIEKH</sequence>
<name>A0ABS9CEZ0_9BACT</name>
<accession>A0ABS9CEZ0</accession>
<organism evidence="2 3">
    <name type="scientific">Xylanibacter brevis</name>
    <dbReference type="NCBI Taxonomy" id="83231"/>
    <lineage>
        <taxon>Bacteria</taxon>
        <taxon>Pseudomonadati</taxon>
        <taxon>Bacteroidota</taxon>
        <taxon>Bacteroidia</taxon>
        <taxon>Bacteroidales</taxon>
        <taxon>Prevotellaceae</taxon>
        <taxon>Xylanibacter</taxon>
    </lineage>
</organism>
<feature type="transmembrane region" description="Helical" evidence="1">
    <location>
        <begin position="76"/>
        <end position="97"/>
    </location>
</feature>
<comment type="caution">
    <text evidence="2">The sequence shown here is derived from an EMBL/GenBank/DDBJ whole genome shotgun (WGS) entry which is preliminary data.</text>
</comment>